<comment type="caution">
    <text evidence="1">The sequence shown here is derived from an EMBL/GenBank/DDBJ whole genome shotgun (WGS) entry which is preliminary data.</text>
</comment>
<organism evidence="1 2">
    <name type="scientific">Hymenobacter bucti</name>
    <dbReference type="NCBI Taxonomy" id="1844114"/>
    <lineage>
        <taxon>Bacteria</taxon>
        <taxon>Pseudomonadati</taxon>
        <taxon>Bacteroidota</taxon>
        <taxon>Cytophagia</taxon>
        <taxon>Cytophagales</taxon>
        <taxon>Hymenobacteraceae</taxon>
        <taxon>Hymenobacter</taxon>
    </lineage>
</organism>
<dbReference type="RefSeq" id="WP_382316531.1">
    <property type="nucleotide sequence ID" value="NZ_JBHUFD010000018.1"/>
</dbReference>
<sequence length="166" mass="19681">MYNLHSKLGFGKHIGMPIWVIAVHDPTYIDWCIQNIDDFAIDELEDLELLPIYHSFSDNNPDALNRMREKIASSPEMYKSNLPTPFLVSEYFAEKGYDFYLENFKPLMNKYYKYKEATLNVNNIKLENLRHQDLRDDSWDSSERYTFDDTINDAFEGDYSNYSNID</sequence>
<proteinExistence type="predicted"/>
<keyword evidence="2" id="KW-1185">Reference proteome</keyword>
<gene>
    <name evidence="1" type="ORF">ACFSDX_19305</name>
</gene>
<evidence type="ECO:0000313" key="1">
    <source>
        <dbReference type="EMBL" id="MFD1874593.1"/>
    </source>
</evidence>
<protein>
    <recommendedName>
        <fullName evidence="3">DUF4365 domain-containing protein</fullName>
    </recommendedName>
</protein>
<accession>A0ABW4QYA2</accession>
<evidence type="ECO:0008006" key="3">
    <source>
        <dbReference type="Google" id="ProtNLM"/>
    </source>
</evidence>
<name>A0ABW4QYA2_9BACT</name>
<evidence type="ECO:0000313" key="2">
    <source>
        <dbReference type="Proteomes" id="UP001597197"/>
    </source>
</evidence>
<dbReference type="EMBL" id="JBHUFD010000018">
    <property type="protein sequence ID" value="MFD1874593.1"/>
    <property type="molecule type" value="Genomic_DNA"/>
</dbReference>
<dbReference type="Proteomes" id="UP001597197">
    <property type="component" value="Unassembled WGS sequence"/>
</dbReference>
<reference evidence="2" key="1">
    <citation type="journal article" date="2019" name="Int. J. Syst. Evol. Microbiol.">
        <title>The Global Catalogue of Microorganisms (GCM) 10K type strain sequencing project: providing services to taxonomists for standard genome sequencing and annotation.</title>
        <authorList>
            <consortium name="The Broad Institute Genomics Platform"/>
            <consortium name="The Broad Institute Genome Sequencing Center for Infectious Disease"/>
            <person name="Wu L."/>
            <person name="Ma J."/>
        </authorList>
    </citation>
    <scope>NUCLEOTIDE SEQUENCE [LARGE SCALE GENOMIC DNA]</scope>
    <source>
        <strain evidence="2">CGMCC 1.15795</strain>
    </source>
</reference>